<evidence type="ECO:0000313" key="2">
    <source>
        <dbReference type="EMBL" id="AII05692.1"/>
    </source>
</evidence>
<dbReference type="PANTHER" id="PTHR36151:SF3">
    <property type="entry name" value="ER-BOUND OXYGENASE MPAB_MPAB'_RUBBER OXYGENASE CATALYTIC DOMAIN-CONTAINING PROTEIN"/>
    <property type="match status" value="1"/>
</dbReference>
<sequence length="274" mass="31283">MSTSLEVPDRLDQVMDGAGLLAGAANIIMQLAHPGVGYGVYESKVESGQLFRHPIKRTRTTLTYLVVAARGSDEEKAAFRKGVNRAHAKVRSTPDSPVQYNAFDPELQLWVAACIYRGFEDVNRALHGDLSPAAAEFFYKEGATFGTTLQVPPEMWPEDRVAFDEYWNKALDKVSIDDTIREHVLSIARLEFLPAIVSRLFGRLNMFFTNGFLPQQFRDEMHLTWTDKDQKRFDRTLRTIGAVSRRIPVRIREFPYNLLMFDLRRRMKAGKPLV</sequence>
<dbReference type="Pfam" id="PF09995">
    <property type="entry name" value="MPAB_Lcp_cat"/>
    <property type="match status" value="1"/>
</dbReference>
<name>A0A076EKD4_RHOOP</name>
<accession>A0A076EKD4</accession>
<evidence type="ECO:0000313" key="3">
    <source>
        <dbReference type="Proteomes" id="UP000028488"/>
    </source>
</evidence>
<proteinExistence type="predicted"/>
<dbReference type="GO" id="GO:0016491">
    <property type="term" value="F:oxidoreductase activity"/>
    <property type="evidence" value="ECO:0007669"/>
    <property type="project" value="InterPro"/>
</dbReference>
<dbReference type="RefSeq" id="WP_128639620.1">
    <property type="nucleotide sequence ID" value="NZ_CP008947.1"/>
</dbReference>
<feature type="domain" description="ER-bound oxygenase mpaB/mpaB'/Rubber oxygenase catalytic" evidence="1">
    <location>
        <begin position="15"/>
        <end position="241"/>
    </location>
</feature>
<dbReference type="eggNOG" id="COG3662">
    <property type="taxonomic scope" value="Bacteria"/>
</dbReference>
<dbReference type="PANTHER" id="PTHR36151">
    <property type="entry name" value="BLR2777 PROTEIN"/>
    <property type="match status" value="1"/>
</dbReference>
<dbReference type="EMBL" id="CP008947">
    <property type="protein sequence ID" value="AII05692.1"/>
    <property type="molecule type" value="Genomic_DNA"/>
</dbReference>
<gene>
    <name evidence="2" type="ORF">EP51_14105</name>
</gene>
<reference evidence="2 3" key="1">
    <citation type="submission" date="2014-07" db="EMBL/GenBank/DDBJ databases">
        <title>Genome Sequence of Rhodococcus opacus Strain R7, a Biodegrader of Mono- and Polycyclic Aromatic Hydrocarbons.</title>
        <authorList>
            <person name="Di Gennaro P."/>
            <person name="Zampolli J."/>
            <person name="Presti I."/>
            <person name="Cappelletti M."/>
            <person name="D'Ursi P."/>
            <person name="Orro A."/>
            <person name="Mezzelani A."/>
            <person name="Milanesi L."/>
        </authorList>
    </citation>
    <scope>NUCLEOTIDE SEQUENCE [LARGE SCALE GENOMIC DNA]</scope>
    <source>
        <strain evidence="2 3">R7</strain>
    </source>
</reference>
<evidence type="ECO:0000259" key="1">
    <source>
        <dbReference type="Pfam" id="PF09995"/>
    </source>
</evidence>
<organism evidence="2 3">
    <name type="scientific">Rhodococcus opacus</name>
    <name type="common">Nocardia opaca</name>
    <dbReference type="NCBI Taxonomy" id="37919"/>
    <lineage>
        <taxon>Bacteria</taxon>
        <taxon>Bacillati</taxon>
        <taxon>Actinomycetota</taxon>
        <taxon>Actinomycetes</taxon>
        <taxon>Mycobacteriales</taxon>
        <taxon>Nocardiaceae</taxon>
        <taxon>Rhodococcus</taxon>
    </lineage>
</organism>
<protein>
    <recommendedName>
        <fullName evidence="1">ER-bound oxygenase mpaB/mpaB'/Rubber oxygenase catalytic domain-containing protein</fullName>
    </recommendedName>
</protein>
<dbReference type="Proteomes" id="UP000028488">
    <property type="component" value="Chromosome"/>
</dbReference>
<dbReference type="InterPro" id="IPR018713">
    <property type="entry name" value="MPAB/Lcp_cat_dom"/>
</dbReference>
<dbReference type="AlphaFoldDB" id="A0A076EKD4"/>